<dbReference type="Proteomes" id="UP000178953">
    <property type="component" value="Unassembled WGS sequence"/>
</dbReference>
<dbReference type="RefSeq" id="WP_070354316.1">
    <property type="nucleotide sequence ID" value="NZ_CP043474.1"/>
</dbReference>
<protein>
    <submittedName>
        <fullName evidence="2">Uncharacterized protein</fullName>
    </submittedName>
</protein>
<proteinExistence type="predicted"/>
<comment type="caution">
    <text evidence="2">The sequence shown here is derived from an EMBL/GenBank/DDBJ whole genome shotgun (WGS) entry which is preliminary data.</text>
</comment>
<keyword evidence="1" id="KW-0472">Membrane</keyword>
<evidence type="ECO:0000256" key="1">
    <source>
        <dbReference type="SAM" id="Phobius"/>
    </source>
</evidence>
<keyword evidence="1" id="KW-1133">Transmembrane helix</keyword>
<organism evidence="2 3">
    <name type="scientific">Mycolicibacterium grossiae</name>
    <dbReference type="NCBI Taxonomy" id="1552759"/>
    <lineage>
        <taxon>Bacteria</taxon>
        <taxon>Bacillati</taxon>
        <taxon>Actinomycetota</taxon>
        <taxon>Actinomycetes</taxon>
        <taxon>Mycobacteriales</taxon>
        <taxon>Mycobacteriaceae</taxon>
        <taxon>Mycolicibacterium</taxon>
    </lineage>
</organism>
<feature type="transmembrane region" description="Helical" evidence="1">
    <location>
        <begin position="39"/>
        <end position="61"/>
    </location>
</feature>
<reference evidence="2 3" key="1">
    <citation type="submission" date="2016-09" db="EMBL/GenBank/DDBJ databases">
        <title>genome sequence of Mycobacterium sp. 739 SCH.</title>
        <authorList>
            <person name="Greninger A.L."/>
            <person name="Qin X."/>
            <person name="Jerome K."/>
            <person name="Vora S."/>
            <person name="Quinn K."/>
        </authorList>
    </citation>
    <scope>NUCLEOTIDE SEQUENCE [LARGE SCALE GENOMIC DNA]</scope>
    <source>
        <strain evidence="2 3">SCH</strain>
    </source>
</reference>
<evidence type="ECO:0000313" key="2">
    <source>
        <dbReference type="EMBL" id="OFJ52567.1"/>
    </source>
</evidence>
<keyword evidence="3" id="KW-1185">Reference proteome</keyword>
<evidence type="ECO:0000313" key="3">
    <source>
        <dbReference type="Proteomes" id="UP000178953"/>
    </source>
</evidence>
<accession>A0A1E8Q2C5</accession>
<dbReference type="AlphaFoldDB" id="A0A1E8Q2C5"/>
<name>A0A1E8Q2C5_9MYCO</name>
<dbReference type="EMBL" id="MCHX01000038">
    <property type="protein sequence ID" value="OFJ52567.1"/>
    <property type="molecule type" value="Genomic_DNA"/>
</dbReference>
<keyword evidence="1" id="KW-0812">Transmembrane</keyword>
<gene>
    <name evidence="2" type="ORF">BEL07_17130</name>
</gene>
<sequence>MGETTDNAYPSPVGHDADYVNYTYAPPAPKPPQYATRRFVLIVAAVATAVLIGAGFGISYWQSTRPYSTGLASRVKDSMNESFRADERFSDIGLQTRYIHIMHMTGNMFEGQAEVVRSNGRSDSVTVHIGYDGDLMFWRVDPGSFVSILSD</sequence>